<evidence type="ECO:0000259" key="2">
    <source>
        <dbReference type="Pfam" id="PF12770"/>
    </source>
</evidence>
<dbReference type="OrthoDB" id="8253226at2"/>
<evidence type="ECO:0000313" key="4">
    <source>
        <dbReference type="Proteomes" id="UP000298225"/>
    </source>
</evidence>
<dbReference type="AlphaFoldDB" id="A0A4Y9KVW2"/>
<accession>A0A4Y9KVW2</accession>
<dbReference type="InterPro" id="IPR024983">
    <property type="entry name" value="CHAT_dom"/>
</dbReference>
<dbReference type="EMBL" id="SPQU01000019">
    <property type="protein sequence ID" value="TFV34656.1"/>
    <property type="molecule type" value="Genomic_DNA"/>
</dbReference>
<gene>
    <name evidence="3" type="ORF">E4K66_30110</name>
</gene>
<feature type="region of interest" description="Disordered" evidence="1">
    <location>
        <begin position="26"/>
        <end position="93"/>
    </location>
</feature>
<sequence>MDEAFELCVSLCPQLPAVVAHHAERQIDRDDRGTTAASPLGVHALARNDRRHPGSVGGGPDRAEPAPGTADGQRRGRGDTQGGRAARRHSDRFGRRGLRVQPAIVRAGGTGMTAKIAIATAEANMFETLRAQLLAAGVAMEELYDKPLMTPDQTNEWLVANETELLVLDARLPTDPTAVYDTRTTLGAKHVLNTVVLAQDPHTSVLVIAPSFGTCTDLEEECRAAGNALILPMDALQLHRHRILRPFIAMLTGRPDETNAIPGAFRVVEIEIHSAKVECRLGTGEDGSPMLRWNTISDLDDLKSAAQTYARDEMPPNNWLGQTRDVGTRLFKSFVVKAIGEHLFSQIEKSAGGLVGLSFRFVISDAGFYAVPFEASVRYLSEENGPFVLLYAPIVRRIPFFVRGRASERARISPGAKLMFVRSQIGEHPDLKLDSAICDGKRFDKLGNIDAELEHVEKLGAAGCFDLKVVNLSDAPPGEAASYLLKQLDAFRPTILHYAGHAWSDGQQTATLVLPGMKPEQAVGLKLDRVAASDGLSATTLVYLSACRGISKGCVQQLVMNGIPYALGFRWNVEDERAPQFAKEFYDELYRTRSVCVAFRKACRASWESLNYDEESPIWLSPILLAQSTDWATRCH</sequence>
<protein>
    <submittedName>
        <fullName evidence="3">CHAT domain-containing protein</fullName>
    </submittedName>
</protein>
<dbReference type="Proteomes" id="UP000298225">
    <property type="component" value="Unassembled WGS sequence"/>
</dbReference>
<feature type="domain" description="CHAT" evidence="2">
    <location>
        <begin position="361"/>
        <end position="619"/>
    </location>
</feature>
<reference evidence="3 4" key="1">
    <citation type="submission" date="2019-03" db="EMBL/GenBank/DDBJ databases">
        <title>Bradyrhizobium strains diversity isolated from Chamaecrista fasciculata.</title>
        <authorList>
            <person name="Urquiaga M.C.O."/>
            <person name="Hungria M."/>
            <person name="Delamuta J.R.M."/>
        </authorList>
    </citation>
    <scope>NUCLEOTIDE SEQUENCE [LARGE SCALE GENOMIC DNA]</scope>
    <source>
        <strain evidence="3 4">CNPSo 3424</strain>
    </source>
</reference>
<evidence type="ECO:0000313" key="3">
    <source>
        <dbReference type="EMBL" id="TFV34656.1"/>
    </source>
</evidence>
<comment type="caution">
    <text evidence="3">The sequence shown here is derived from an EMBL/GenBank/DDBJ whole genome shotgun (WGS) entry which is preliminary data.</text>
</comment>
<proteinExistence type="predicted"/>
<dbReference type="Pfam" id="PF12770">
    <property type="entry name" value="CHAT"/>
    <property type="match status" value="1"/>
</dbReference>
<name>A0A4Y9KVW2_9BRAD</name>
<keyword evidence="4" id="KW-1185">Reference proteome</keyword>
<evidence type="ECO:0000256" key="1">
    <source>
        <dbReference type="SAM" id="MobiDB-lite"/>
    </source>
</evidence>
<organism evidence="3 4">
    <name type="scientific">Bradyrhizobium frederickii</name>
    <dbReference type="NCBI Taxonomy" id="2560054"/>
    <lineage>
        <taxon>Bacteria</taxon>
        <taxon>Pseudomonadati</taxon>
        <taxon>Pseudomonadota</taxon>
        <taxon>Alphaproteobacteria</taxon>
        <taxon>Hyphomicrobiales</taxon>
        <taxon>Nitrobacteraceae</taxon>
        <taxon>Bradyrhizobium</taxon>
    </lineage>
</organism>